<evidence type="ECO:0000313" key="2">
    <source>
        <dbReference type="Proteomes" id="UP000320359"/>
    </source>
</evidence>
<dbReference type="PRINTS" id="PR00081">
    <property type="entry name" value="GDHRDH"/>
</dbReference>
<sequence length="222" mass="23843">MQQPQILITGANRGIGLALANQYANAGARVYAVCRKRSKGLEHENITVIDGVDVTTADAVTRIREVLDGQLLDILINNAGILGRETLYDAPEESILKQFQVNSLAPLRLTIGLLGNLKEGSKVALITSRMGSMSDNGSGGYYGYRMSKAALNAAGVSLAKDLETQGIAVALLHPGYVQTDMVNNSGDISADTAAERLRQRIEELNQSNSGTFWHSNGETLPW</sequence>
<dbReference type="EMBL" id="VJWL01000001">
    <property type="protein sequence ID" value="TRW49429.1"/>
    <property type="molecule type" value="Genomic_DNA"/>
</dbReference>
<organism evidence="1 2">
    <name type="scientific">Aliidiomarina halalkaliphila</name>
    <dbReference type="NCBI Taxonomy" id="2593535"/>
    <lineage>
        <taxon>Bacteria</taxon>
        <taxon>Pseudomonadati</taxon>
        <taxon>Pseudomonadota</taxon>
        <taxon>Gammaproteobacteria</taxon>
        <taxon>Alteromonadales</taxon>
        <taxon>Idiomarinaceae</taxon>
        <taxon>Aliidiomarina</taxon>
    </lineage>
</organism>
<dbReference type="PANTHER" id="PTHR45458:SF1">
    <property type="entry name" value="SHORT CHAIN DEHYDROGENASE"/>
    <property type="match status" value="1"/>
</dbReference>
<name>A0A552X3G6_9GAMM</name>
<dbReference type="PANTHER" id="PTHR45458">
    <property type="entry name" value="SHORT-CHAIN DEHYDROGENASE/REDUCTASE SDR"/>
    <property type="match status" value="1"/>
</dbReference>
<dbReference type="CDD" id="cd05325">
    <property type="entry name" value="carb_red_sniffer_like_SDR_c"/>
    <property type="match status" value="1"/>
</dbReference>
<dbReference type="AlphaFoldDB" id="A0A552X3G6"/>
<dbReference type="InterPro" id="IPR036291">
    <property type="entry name" value="NAD(P)-bd_dom_sf"/>
</dbReference>
<dbReference type="OrthoDB" id="5786478at2"/>
<dbReference type="Gene3D" id="3.40.50.720">
    <property type="entry name" value="NAD(P)-binding Rossmann-like Domain"/>
    <property type="match status" value="1"/>
</dbReference>
<dbReference type="SUPFAM" id="SSF51735">
    <property type="entry name" value="NAD(P)-binding Rossmann-fold domains"/>
    <property type="match status" value="1"/>
</dbReference>
<dbReference type="GO" id="GO:0016616">
    <property type="term" value="F:oxidoreductase activity, acting on the CH-OH group of donors, NAD or NADP as acceptor"/>
    <property type="evidence" value="ECO:0007669"/>
    <property type="project" value="TreeGrafter"/>
</dbReference>
<dbReference type="Pfam" id="PF00106">
    <property type="entry name" value="adh_short"/>
    <property type="match status" value="1"/>
</dbReference>
<proteinExistence type="predicted"/>
<dbReference type="InterPro" id="IPR052184">
    <property type="entry name" value="SDR_enzymes"/>
</dbReference>
<dbReference type="InterPro" id="IPR002347">
    <property type="entry name" value="SDR_fam"/>
</dbReference>
<gene>
    <name evidence="1" type="ORF">FM042_00755</name>
</gene>
<accession>A0A552X3G6</accession>
<reference evidence="1 2" key="1">
    <citation type="submission" date="2019-07" db="EMBL/GenBank/DDBJ databases">
        <authorList>
            <person name="Yang M."/>
            <person name="Zhao D."/>
            <person name="Xiang H."/>
        </authorList>
    </citation>
    <scope>NUCLEOTIDE SEQUENCE [LARGE SCALE GENOMIC DNA]</scope>
    <source>
        <strain evidence="1 2">IM1326</strain>
    </source>
</reference>
<dbReference type="RefSeq" id="WP_143233851.1">
    <property type="nucleotide sequence ID" value="NZ_VJWL01000001.1"/>
</dbReference>
<protein>
    <submittedName>
        <fullName evidence="1">SDR family oxidoreductase</fullName>
    </submittedName>
</protein>
<comment type="caution">
    <text evidence="1">The sequence shown here is derived from an EMBL/GenBank/DDBJ whole genome shotgun (WGS) entry which is preliminary data.</text>
</comment>
<evidence type="ECO:0000313" key="1">
    <source>
        <dbReference type="EMBL" id="TRW49429.1"/>
    </source>
</evidence>
<dbReference type="Proteomes" id="UP000320359">
    <property type="component" value="Unassembled WGS sequence"/>
</dbReference>
<keyword evidence="2" id="KW-1185">Reference proteome</keyword>